<proteinExistence type="predicted"/>
<name>A5ZYQ8_9FIRM</name>
<dbReference type="EMBL" id="AAVO02000042">
    <property type="protein sequence ID" value="EDM85257.1"/>
    <property type="molecule type" value="Genomic_DNA"/>
</dbReference>
<reference evidence="2 3" key="2">
    <citation type="submission" date="2007-04" db="EMBL/GenBank/DDBJ databases">
        <title>Draft genome sequence of Ruminococcus obeum (ATCC 29174).</title>
        <authorList>
            <person name="Sudarsanam P."/>
            <person name="Ley R."/>
            <person name="Guruge J."/>
            <person name="Turnbaugh P.J."/>
            <person name="Mahowald M."/>
            <person name="Liep D."/>
            <person name="Gordon J."/>
        </authorList>
    </citation>
    <scope>NUCLEOTIDE SEQUENCE [LARGE SCALE GENOMIC DNA]</scope>
    <source>
        <strain evidence="2 3">ATCC 29174</strain>
    </source>
</reference>
<dbReference type="AlphaFoldDB" id="A5ZYQ8"/>
<protein>
    <submittedName>
        <fullName evidence="2">Uncharacterized protein</fullName>
    </submittedName>
</protein>
<dbReference type="HOGENOM" id="CLU_2434968_0_0_9"/>
<comment type="caution">
    <text evidence="2">The sequence shown here is derived from an EMBL/GenBank/DDBJ whole genome shotgun (WGS) entry which is preliminary data.</text>
</comment>
<reference evidence="2 3" key="1">
    <citation type="submission" date="2007-03" db="EMBL/GenBank/DDBJ databases">
        <authorList>
            <person name="Fulton L."/>
            <person name="Clifton S."/>
            <person name="Fulton B."/>
            <person name="Xu J."/>
            <person name="Minx P."/>
            <person name="Pepin K.H."/>
            <person name="Johnson M."/>
            <person name="Thiruvilangam P."/>
            <person name="Bhonagiri V."/>
            <person name="Nash W.E."/>
            <person name="Mardis E.R."/>
            <person name="Wilson R.K."/>
        </authorList>
    </citation>
    <scope>NUCLEOTIDE SEQUENCE [LARGE SCALE GENOMIC DNA]</scope>
    <source>
        <strain evidence="2 3">ATCC 29174</strain>
    </source>
</reference>
<evidence type="ECO:0000313" key="2">
    <source>
        <dbReference type="EMBL" id="EDM85257.1"/>
    </source>
</evidence>
<feature type="compositionally biased region" description="Polar residues" evidence="1">
    <location>
        <begin position="29"/>
        <end position="45"/>
    </location>
</feature>
<organism evidence="2 3">
    <name type="scientific">Blautia obeum ATCC 29174</name>
    <dbReference type="NCBI Taxonomy" id="411459"/>
    <lineage>
        <taxon>Bacteria</taxon>
        <taxon>Bacillati</taxon>
        <taxon>Bacillota</taxon>
        <taxon>Clostridia</taxon>
        <taxon>Lachnospirales</taxon>
        <taxon>Lachnospiraceae</taxon>
        <taxon>Blautia</taxon>
    </lineage>
</organism>
<dbReference type="Proteomes" id="UP000006002">
    <property type="component" value="Unassembled WGS sequence"/>
</dbReference>
<gene>
    <name evidence="2" type="ORF">RUMOBE_04178</name>
</gene>
<evidence type="ECO:0000256" key="1">
    <source>
        <dbReference type="SAM" id="MobiDB-lite"/>
    </source>
</evidence>
<accession>A5ZYQ8</accession>
<evidence type="ECO:0000313" key="3">
    <source>
        <dbReference type="Proteomes" id="UP000006002"/>
    </source>
</evidence>
<sequence length="90" mass="9565">MLGGVILIIVAVLFFSIRACTGSGKGTSDGEQTTAQDNSQGNDPSSPEDDGETNDGKKEEDTNPLEDGSEEVTALMNSYYKALGEKILRH</sequence>
<feature type="region of interest" description="Disordered" evidence="1">
    <location>
        <begin position="22"/>
        <end position="72"/>
    </location>
</feature>